<dbReference type="InterPro" id="IPR036388">
    <property type="entry name" value="WH-like_DNA-bd_sf"/>
</dbReference>
<keyword evidence="8" id="KW-1185">Reference proteome</keyword>
<keyword evidence="7" id="KW-0808">Transferase</keyword>
<comment type="caution">
    <text evidence="7">The sequence shown here is derived from an EMBL/GenBank/DDBJ whole genome shotgun (WGS) entry which is preliminary data.</text>
</comment>
<accession>A0A3D9YWD4</accession>
<gene>
    <name evidence="7" type="ORF">DES32_2583</name>
</gene>
<dbReference type="InterPro" id="IPR015424">
    <property type="entry name" value="PyrdxlP-dep_Trfase"/>
</dbReference>
<evidence type="ECO:0000256" key="2">
    <source>
        <dbReference type="ARBA" id="ARBA00022898"/>
    </source>
</evidence>
<dbReference type="GO" id="GO:0008483">
    <property type="term" value="F:transaminase activity"/>
    <property type="evidence" value="ECO:0007669"/>
    <property type="project" value="UniProtKB-KW"/>
</dbReference>
<dbReference type="PROSITE" id="PS50949">
    <property type="entry name" value="HTH_GNTR"/>
    <property type="match status" value="1"/>
</dbReference>
<evidence type="ECO:0000256" key="4">
    <source>
        <dbReference type="ARBA" id="ARBA00023125"/>
    </source>
</evidence>
<keyword evidence="5" id="KW-0804">Transcription</keyword>
<evidence type="ECO:0000256" key="1">
    <source>
        <dbReference type="ARBA" id="ARBA00005384"/>
    </source>
</evidence>
<keyword evidence="7" id="KW-0032">Aminotransferase</keyword>
<dbReference type="CDD" id="cd07377">
    <property type="entry name" value="WHTH_GntR"/>
    <property type="match status" value="1"/>
</dbReference>
<organism evidence="7 8">
    <name type="scientific">Methylovirgula ligni</name>
    <dbReference type="NCBI Taxonomy" id="569860"/>
    <lineage>
        <taxon>Bacteria</taxon>
        <taxon>Pseudomonadati</taxon>
        <taxon>Pseudomonadota</taxon>
        <taxon>Alphaproteobacteria</taxon>
        <taxon>Hyphomicrobiales</taxon>
        <taxon>Beijerinckiaceae</taxon>
        <taxon>Methylovirgula</taxon>
    </lineage>
</organism>
<evidence type="ECO:0000256" key="3">
    <source>
        <dbReference type="ARBA" id="ARBA00023015"/>
    </source>
</evidence>
<dbReference type="PANTHER" id="PTHR46577:SF1">
    <property type="entry name" value="HTH-TYPE TRANSCRIPTIONAL REGULATORY PROTEIN GABR"/>
    <property type="match status" value="1"/>
</dbReference>
<dbReference type="Gene3D" id="1.10.10.10">
    <property type="entry name" value="Winged helix-like DNA-binding domain superfamily/Winged helix DNA-binding domain"/>
    <property type="match status" value="1"/>
</dbReference>
<evidence type="ECO:0000313" key="7">
    <source>
        <dbReference type="EMBL" id="REF86528.1"/>
    </source>
</evidence>
<dbReference type="RefSeq" id="WP_115837047.1">
    <property type="nucleotide sequence ID" value="NZ_CP025086.1"/>
</dbReference>
<dbReference type="OrthoDB" id="9808770at2"/>
<sequence>MLIELGLVRETGASLQAQIVDQLRGQIVSGRLPPGFALPPSRELARQYNVSRNTVIHAYERLASEGYLSAIKGVRTVVADTIPEACLLVGKMTDAGPDLARPTARAPVVFKGEALAVTPQAPNAKPVVDFWPGRVNRTLFPITTWRKLADDALSSLASELTDYGDPAGLPALREAIAHHVSLSRGVTCSAESVIVTAGTQEAINLIARMLVTTGTGVVVEDPCYGSPAHTFRSYGARLCPVPVDRDGLITDLLPERDVSFAYVTPSHQFPTGATLTPTRRRALLDWAHRSGAYIVEDDYDSDYIFDGPPMLSIAGADAGNCVIYVGTFSKSLGAGVRTGYLIVPPQLISVARKVKTMGNYGHPWLEQAILESFINSGGYQRHLRTIRKASSETLNCLTSRLQTSFGPLEIWGINGGMHVMWLLPDWMPAPEDFRTRLAAHGVSVHTLESGGAYCPSGFYRDRAILLGYAALGQREIIRAVDIMARVFADELRTHTPNNVRPAFAD</sequence>
<dbReference type="InterPro" id="IPR000524">
    <property type="entry name" value="Tscrpt_reg_HTH_GntR"/>
</dbReference>
<name>A0A3D9YWD4_9HYPH</name>
<dbReference type="InterPro" id="IPR015421">
    <property type="entry name" value="PyrdxlP-dep_Trfase_major"/>
</dbReference>
<dbReference type="Pfam" id="PF00392">
    <property type="entry name" value="GntR"/>
    <property type="match status" value="1"/>
</dbReference>
<dbReference type="GO" id="GO:0003700">
    <property type="term" value="F:DNA-binding transcription factor activity"/>
    <property type="evidence" value="ECO:0007669"/>
    <property type="project" value="InterPro"/>
</dbReference>
<comment type="similarity">
    <text evidence="1">In the C-terminal section; belongs to the class-I pyridoxal-phosphate-dependent aminotransferase family.</text>
</comment>
<dbReference type="InterPro" id="IPR004839">
    <property type="entry name" value="Aminotransferase_I/II_large"/>
</dbReference>
<dbReference type="SMART" id="SM00345">
    <property type="entry name" value="HTH_GNTR"/>
    <property type="match status" value="1"/>
</dbReference>
<dbReference type="PANTHER" id="PTHR46577">
    <property type="entry name" value="HTH-TYPE TRANSCRIPTIONAL REGULATORY PROTEIN GABR"/>
    <property type="match status" value="1"/>
</dbReference>
<evidence type="ECO:0000259" key="6">
    <source>
        <dbReference type="PROSITE" id="PS50949"/>
    </source>
</evidence>
<feature type="domain" description="HTH gntR-type" evidence="6">
    <location>
        <begin position="13"/>
        <end position="81"/>
    </location>
</feature>
<keyword evidence="2" id="KW-0663">Pyridoxal phosphate</keyword>
<keyword evidence="4" id="KW-0238">DNA-binding</keyword>
<evidence type="ECO:0000313" key="8">
    <source>
        <dbReference type="Proteomes" id="UP000256900"/>
    </source>
</evidence>
<dbReference type="PRINTS" id="PR00035">
    <property type="entry name" value="HTHGNTR"/>
</dbReference>
<evidence type="ECO:0000256" key="5">
    <source>
        <dbReference type="ARBA" id="ARBA00023163"/>
    </source>
</evidence>
<keyword evidence="3" id="KW-0805">Transcription regulation</keyword>
<reference evidence="7 8" key="1">
    <citation type="submission" date="2018-08" db="EMBL/GenBank/DDBJ databases">
        <title>Genomic Encyclopedia of Type Strains, Phase IV (KMG-IV): sequencing the most valuable type-strain genomes for metagenomic binning, comparative biology and taxonomic classification.</title>
        <authorList>
            <person name="Goeker M."/>
        </authorList>
    </citation>
    <scope>NUCLEOTIDE SEQUENCE [LARGE SCALE GENOMIC DNA]</scope>
    <source>
        <strain evidence="7 8">BW863</strain>
    </source>
</reference>
<dbReference type="GO" id="GO:0030170">
    <property type="term" value="F:pyridoxal phosphate binding"/>
    <property type="evidence" value="ECO:0007669"/>
    <property type="project" value="InterPro"/>
</dbReference>
<protein>
    <submittedName>
        <fullName evidence="7">GntR family transcriptional regulator/MocR family aminotransferase</fullName>
    </submittedName>
</protein>
<dbReference type="CDD" id="cd00609">
    <property type="entry name" value="AAT_like"/>
    <property type="match status" value="1"/>
</dbReference>
<dbReference type="GO" id="GO:0003677">
    <property type="term" value="F:DNA binding"/>
    <property type="evidence" value="ECO:0007669"/>
    <property type="project" value="UniProtKB-KW"/>
</dbReference>
<proteinExistence type="inferred from homology"/>
<dbReference type="InterPro" id="IPR036390">
    <property type="entry name" value="WH_DNA-bd_sf"/>
</dbReference>
<dbReference type="Proteomes" id="UP000256900">
    <property type="component" value="Unassembled WGS sequence"/>
</dbReference>
<dbReference type="Gene3D" id="3.40.640.10">
    <property type="entry name" value="Type I PLP-dependent aspartate aminotransferase-like (Major domain)"/>
    <property type="match status" value="1"/>
</dbReference>
<dbReference type="AlphaFoldDB" id="A0A3D9YWD4"/>
<dbReference type="Pfam" id="PF00155">
    <property type="entry name" value="Aminotran_1_2"/>
    <property type="match status" value="1"/>
</dbReference>
<dbReference type="InterPro" id="IPR051446">
    <property type="entry name" value="HTH_trans_reg/aminotransferase"/>
</dbReference>
<dbReference type="SUPFAM" id="SSF46785">
    <property type="entry name" value="Winged helix' DNA-binding domain"/>
    <property type="match status" value="1"/>
</dbReference>
<dbReference type="EMBL" id="QUMO01000003">
    <property type="protein sequence ID" value="REF86528.1"/>
    <property type="molecule type" value="Genomic_DNA"/>
</dbReference>
<dbReference type="SUPFAM" id="SSF53383">
    <property type="entry name" value="PLP-dependent transferases"/>
    <property type="match status" value="1"/>
</dbReference>